<proteinExistence type="predicted"/>
<reference evidence="2 3" key="1">
    <citation type="submission" date="2018-11" db="EMBL/GenBank/DDBJ databases">
        <title>Chitinophaga lutea sp.nov., isolate from arsenic contaminated soil.</title>
        <authorList>
            <person name="Zong Y."/>
        </authorList>
    </citation>
    <scope>NUCLEOTIDE SEQUENCE [LARGE SCALE GENOMIC DNA]</scope>
    <source>
        <strain evidence="2 3">ZY74</strain>
    </source>
</reference>
<dbReference type="InterPro" id="IPR003961">
    <property type="entry name" value="FN3_dom"/>
</dbReference>
<evidence type="ECO:0000256" key="1">
    <source>
        <dbReference type="SAM" id="SignalP"/>
    </source>
</evidence>
<evidence type="ECO:0000313" key="3">
    <source>
        <dbReference type="Proteomes" id="UP000278351"/>
    </source>
</evidence>
<name>A0A3N4QAT3_9BACT</name>
<dbReference type="Gene3D" id="2.60.40.10">
    <property type="entry name" value="Immunoglobulins"/>
    <property type="match status" value="1"/>
</dbReference>
<dbReference type="Proteomes" id="UP000278351">
    <property type="component" value="Unassembled WGS sequence"/>
</dbReference>
<keyword evidence="1" id="KW-0732">Signal</keyword>
<dbReference type="CDD" id="cd00063">
    <property type="entry name" value="FN3"/>
    <property type="match status" value="1"/>
</dbReference>
<gene>
    <name evidence="2" type="ORF">EGT74_17670</name>
</gene>
<organism evidence="2 3">
    <name type="scientific">Chitinophaga lutea</name>
    <dbReference type="NCBI Taxonomy" id="2488634"/>
    <lineage>
        <taxon>Bacteria</taxon>
        <taxon>Pseudomonadati</taxon>
        <taxon>Bacteroidota</taxon>
        <taxon>Chitinophagia</taxon>
        <taxon>Chitinophagales</taxon>
        <taxon>Chitinophagaceae</taxon>
        <taxon>Chitinophaga</taxon>
    </lineage>
</organism>
<feature type="chain" id="PRO_5018234587" evidence="1">
    <location>
        <begin position="20"/>
        <end position="361"/>
    </location>
</feature>
<protein>
    <submittedName>
        <fullName evidence="2">Uncharacterized protein</fullName>
    </submittedName>
</protein>
<accession>A0A3N4QAT3</accession>
<evidence type="ECO:0000313" key="2">
    <source>
        <dbReference type="EMBL" id="RPE08854.1"/>
    </source>
</evidence>
<dbReference type="EMBL" id="RPDH01000002">
    <property type="protein sequence ID" value="RPE08854.1"/>
    <property type="molecule type" value="Genomic_DNA"/>
</dbReference>
<dbReference type="PROSITE" id="PS51257">
    <property type="entry name" value="PROKAR_LIPOPROTEIN"/>
    <property type="match status" value="1"/>
</dbReference>
<feature type="signal peptide" evidence="1">
    <location>
        <begin position="1"/>
        <end position="19"/>
    </location>
</feature>
<keyword evidence="3" id="KW-1185">Reference proteome</keyword>
<dbReference type="AlphaFoldDB" id="A0A3N4QAT3"/>
<dbReference type="Pfam" id="PF16389">
    <property type="entry name" value="DUF4998"/>
    <property type="match status" value="1"/>
</dbReference>
<dbReference type="InterPro" id="IPR013783">
    <property type="entry name" value="Ig-like_fold"/>
</dbReference>
<sequence>MRFMKLTYIKLLIPLMALFACTKMDHTYAPYLENGEIIYLGAPYQLEVHSGRERVEIQFTQSKDPNTVKYIIYWNNRQKKLEVQPDKANVVQKTLVTGLTEGDYTFEIVAYDKAGNSSTPGSALVSGRALGSAFEAELFIRKVATMNCRKGMALDFSSVDTTCKYTVATYRNTMQAPVQRKISNTAALKDTLKDIDPLVDVITFRTAYVPEKGIDTFFAEKSQEINLANGQYVCTGTMVDFTSASLTGPYPWNVTLRQGTLRQLEMVDDDFSKDVLHKLQNNGANSTYGSFGAVLLFDARYNVISVVNKHGQPASNGRSAELDPSGVNKFDPATKVLRVKYWMNQPGTTHRTAFDEVLTMK</sequence>
<comment type="caution">
    <text evidence="2">The sequence shown here is derived from an EMBL/GenBank/DDBJ whole genome shotgun (WGS) entry which is preliminary data.</text>
</comment>